<name>A0A4Y2KN23_ARAVE</name>
<sequence>MTYISKASLSSISEMYPTSREGHRGAVGSLNLGRHSISCECPLCVLRHRHDLLRRAEPPMKYVQGEVLGRRMCCVGCCHHIKCCGIVAQCYRGFDQRSTDRSEVT</sequence>
<evidence type="ECO:0000313" key="1">
    <source>
        <dbReference type="EMBL" id="GBN03492.1"/>
    </source>
</evidence>
<dbReference type="AlphaFoldDB" id="A0A4Y2KN23"/>
<organism evidence="1 2">
    <name type="scientific">Araneus ventricosus</name>
    <name type="common">Orbweaver spider</name>
    <name type="synonym">Epeira ventricosa</name>
    <dbReference type="NCBI Taxonomy" id="182803"/>
    <lineage>
        <taxon>Eukaryota</taxon>
        <taxon>Metazoa</taxon>
        <taxon>Ecdysozoa</taxon>
        <taxon>Arthropoda</taxon>
        <taxon>Chelicerata</taxon>
        <taxon>Arachnida</taxon>
        <taxon>Araneae</taxon>
        <taxon>Araneomorphae</taxon>
        <taxon>Entelegynae</taxon>
        <taxon>Araneoidea</taxon>
        <taxon>Araneidae</taxon>
        <taxon>Araneus</taxon>
    </lineage>
</organism>
<proteinExistence type="predicted"/>
<reference evidence="1 2" key="1">
    <citation type="journal article" date="2019" name="Sci. Rep.">
        <title>Orb-weaving spider Araneus ventricosus genome elucidates the spidroin gene catalogue.</title>
        <authorList>
            <person name="Kono N."/>
            <person name="Nakamura H."/>
            <person name="Ohtoshi R."/>
            <person name="Moran D.A.P."/>
            <person name="Shinohara A."/>
            <person name="Yoshida Y."/>
            <person name="Fujiwara M."/>
            <person name="Mori M."/>
            <person name="Tomita M."/>
            <person name="Arakawa K."/>
        </authorList>
    </citation>
    <scope>NUCLEOTIDE SEQUENCE [LARGE SCALE GENOMIC DNA]</scope>
</reference>
<dbReference type="EMBL" id="BGPR01004802">
    <property type="protein sequence ID" value="GBN03492.1"/>
    <property type="molecule type" value="Genomic_DNA"/>
</dbReference>
<evidence type="ECO:0000313" key="2">
    <source>
        <dbReference type="Proteomes" id="UP000499080"/>
    </source>
</evidence>
<comment type="caution">
    <text evidence="1">The sequence shown here is derived from an EMBL/GenBank/DDBJ whole genome shotgun (WGS) entry which is preliminary data.</text>
</comment>
<keyword evidence="2" id="KW-1185">Reference proteome</keyword>
<gene>
    <name evidence="1" type="ORF">AVEN_146134_1</name>
</gene>
<accession>A0A4Y2KN23</accession>
<dbReference type="Proteomes" id="UP000499080">
    <property type="component" value="Unassembled WGS sequence"/>
</dbReference>
<protein>
    <submittedName>
        <fullName evidence="1">Uncharacterized protein</fullName>
    </submittedName>
</protein>